<dbReference type="EMBL" id="CAUYUJ010000984">
    <property type="protein sequence ID" value="CAK0793531.1"/>
    <property type="molecule type" value="Genomic_DNA"/>
</dbReference>
<reference evidence="2" key="1">
    <citation type="submission" date="2023-10" db="EMBL/GenBank/DDBJ databases">
        <authorList>
            <person name="Chen Y."/>
            <person name="Shah S."/>
            <person name="Dougan E. K."/>
            <person name="Thang M."/>
            <person name="Chan C."/>
        </authorList>
    </citation>
    <scope>NUCLEOTIDE SEQUENCE [LARGE SCALE GENOMIC DNA]</scope>
</reference>
<gene>
    <name evidence="2" type="ORF">PCOR1329_LOCUS3796</name>
</gene>
<feature type="region of interest" description="Disordered" evidence="1">
    <location>
        <begin position="35"/>
        <end position="73"/>
    </location>
</feature>
<evidence type="ECO:0000313" key="3">
    <source>
        <dbReference type="Proteomes" id="UP001189429"/>
    </source>
</evidence>
<protein>
    <submittedName>
        <fullName evidence="2">Uncharacterized protein</fullName>
    </submittedName>
</protein>
<dbReference type="Proteomes" id="UP001189429">
    <property type="component" value="Unassembled WGS sequence"/>
</dbReference>
<feature type="non-terminal residue" evidence="2">
    <location>
        <position position="1"/>
    </location>
</feature>
<keyword evidence="3" id="KW-1185">Reference proteome</keyword>
<sequence length="87" mass="9147">SWTTAWMSACKTPRRRSRCPTGKELDAWAETMSRSLGAQGHPGHDGAPAVEPWRPWGAQGGQEGAGPSTEAPCVHKGLLEVGAPGAR</sequence>
<accession>A0ABN9PKJ6</accession>
<organism evidence="2 3">
    <name type="scientific">Prorocentrum cordatum</name>
    <dbReference type="NCBI Taxonomy" id="2364126"/>
    <lineage>
        <taxon>Eukaryota</taxon>
        <taxon>Sar</taxon>
        <taxon>Alveolata</taxon>
        <taxon>Dinophyceae</taxon>
        <taxon>Prorocentrales</taxon>
        <taxon>Prorocentraceae</taxon>
        <taxon>Prorocentrum</taxon>
    </lineage>
</organism>
<name>A0ABN9PKJ6_9DINO</name>
<evidence type="ECO:0000256" key="1">
    <source>
        <dbReference type="SAM" id="MobiDB-lite"/>
    </source>
</evidence>
<comment type="caution">
    <text evidence="2">The sequence shown here is derived from an EMBL/GenBank/DDBJ whole genome shotgun (WGS) entry which is preliminary data.</text>
</comment>
<feature type="non-terminal residue" evidence="2">
    <location>
        <position position="87"/>
    </location>
</feature>
<evidence type="ECO:0000313" key="2">
    <source>
        <dbReference type="EMBL" id="CAK0793531.1"/>
    </source>
</evidence>
<proteinExistence type="predicted"/>